<evidence type="ECO:0000259" key="4">
    <source>
        <dbReference type="Pfam" id="PF07732"/>
    </source>
</evidence>
<organism evidence="5 6">
    <name type="scientific">Tribonema minus</name>
    <dbReference type="NCBI Taxonomy" id="303371"/>
    <lineage>
        <taxon>Eukaryota</taxon>
        <taxon>Sar</taxon>
        <taxon>Stramenopiles</taxon>
        <taxon>Ochrophyta</taxon>
        <taxon>PX clade</taxon>
        <taxon>Xanthophyceae</taxon>
        <taxon>Tribonematales</taxon>
        <taxon>Tribonemataceae</taxon>
        <taxon>Tribonema</taxon>
    </lineage>
</organism>
<proteinExistence type="inferred from homology"/>
<dbReference type="EMBL" id="JAFCMP010000452">
    <property type="protein sequence ID" value="KAG5179584.1"/>
    <property type="molecule type" value="Genomic_DNA"/>
</dbReference>
<dbReference type="InterPro" id="IPR011042">
    <property type="entry name" value="6-blade_b-propeller_TolB-like"/>
</dbReference>
<dbReference type="InterPro" id="IPR008972">
    <property type="entry name" value="Cupredoxin"/>
</dbReference>
<comment type="caution">
    <text evidence="5">The sequence shown here is derived from an EMBL/GenBank/DDBJ whole genome shotgun (WGS) entry which is preliminary data.</text>
</comment>
<dbReference type="PANTHER" id="PTHR19328">
    <property type="entry name" value="HEDGEHOG-INTERACTING PROTEIN"/>
    <property type="match status" value="1"/>
</dbReference>
<dbReference type="Gene3D" id="2.60.40.420">
    <property type="entry name" value="Cupredoxins - blue copper proteins"/>
    <property type="match status" value="1"/>
</dbReference>
<evidence type="ECO:0000256" key="3">
    <source>
        <dbReference type="SAM" id="SignalP"/>
    </source>
</evidence>
<accession>A0A835YYP6</accession>
<dbReference type="InterPro" id="IPR011707">
    <property type="entry name" value="Cu-oxidase-like_N"/>
</dbReference>
<dbReference type="Gene3D" id="2.120.10.30">
    <property type="entry name" value="TolB, C-terminal domain"/>
    <property type="match status" value="1"/>
</dbReference>
<evidence type="ECO:0000313" key="5">
    <source>
        <dbReference type="EMBL" id="KAG5179584.1"/>
    </source>
</evidence>
<comment type="similarity">
    <text evidence="1">Belongs to the multicopper oxidase family.</text>
</comment>
<name>A0A835YYP6_9STRA</name>
<feature type="non-terminal residue" evidence="5">
    <location>
        <position position="504"/>
    </location>
</feature>
<keyword evidence="6" id="KW-1185">Reference proteome</keyword>
<feature type="domain" description="Plastocyanin-like" evidence="4">
    <location>
        <begin position="418"/>
        <end position="467"/>
    </location>
</feature>
<evidence type="ECO:0000313" key="6">
    <source>
        <dbReference type="Proteomes" id="UP000664859"/>
    </source>
</evidence>
<gene>
    <name evidence="5" type="ORF">JKP88DRAFT_256246</name>
</gene>
<dbReference type="PANTHER" id="PTHR19328:SF13">
    <property type="entry name" value="HIPL1 PROTEIN"/>
    <property type="match status" value="1"/>
</dbReference>
<reference evidence="5" key="1">
    <citation type="submission" date="2021-02" db="EMBL/GenBank/DDBJ databases">
        <title>First Annotated Genome of the Yellow-green Alga Tribonema minus.</title>
        <authorList>
            <person name="Mahan K.M."/>
        </authorList>
    </citation>
    <scope>NUCLEOTIDE SEQUENCE</scope>
    <source>
        <strain evidence="5">UTEX B ZZ1240</strain>
    </source>
</reference>
<evidence type="ECO:0000256" key="2">
    <source>
        <dbReference type="SAM" id="MobiDB-lite"/>
    </source>
</evidence>
<dbReference type="GO" id="GO:0005507">
    <property type="term" value="F:copper ion binding"/>
    <property type="evidence" value="ECO:0007669"/>
    <property type="project" value="InterPro"/>
</dbReference>
<feature type="region of interest" description="Disordered" evidence="2">
    <location>
        <begin position="374"/>
        <end position="409"/>
    </location>
</feature>
<keyword evidence="3" id="KW-0732">Signal</keyword>
<feature type="chain" id="PRO_5032382938" description="Plastocyanin-like domain-containing protein" evidence="3">
    <location>
        <begin position="29"/>
        <end position="504"/>
    </location>
</feature>
<dbReference type="Proteomes" id="UP000664859">
    <property type="component" value="Unassembled WGS sequence"/>
</dbReference>
<dbReference type="SUPFAM" id="SSF49503">
    <property type="entry name" value="Cupredoxins"/>
    <property type="match status" value="1"/>
</dbReference>
<sequence length="504" mass="55695">MPPPWLRRSALNRQIAFGLLLWAAEVVGDPTAHKRQHHRLLPELEEKTIGGLYDFTGDNDPVIANKDVNLVVQQHWEFSPQEKATALRFSPISAHVITIHKHGEVRLYDSVDVDGEDYKTILNIEDKVYSADDHGMVGFAFDPQYGVDRNQYAYLFYMSQLGPAHAVSKTTFPNPAVGATRPLDWGDNNCPLETNCEKLSVLTRLLIDLAAKTAKEDAVLLVDQCGGSATHGVGAINFASTEEMIIMYGEHAQYALFDYNMPADAQYALFDYGMPAKDACYDPAKLPGQGCFHAQRDDFIHGKGIRIAPDSYRNSTSTLLVSRLRSGGYAVDQPLVKDVDYTVFGKGFRNPFRSFIAPDDVLWACGEYRVTLNNRMQGTSPPSPRPPSTRTVTPAHEPAHARPARQRLGRRRDDVTVVIEPGESHTFTYKIPCNHSGGLHWYHPHHHGSTTLQAGAGAAGLLLVEDNPWLEGGMPEALAGMRQAFLQIQQLDPNITANVAAASQ</sequence>
<dbReference type="Pfam" id="PF07732">
    <property type="entry name" value="Cu-oxidase_3"/>
    <property type="match status" value="1"/>
</dbReference>
<dbReference type="AlphaFoldDB" id="A0A835YYP6"/>
<feature type="signal peptide" evidence="3">
    <location>
        <begin position="1"/>
        <end position="28"/>
    </location>
</feature>
<dbReference type="OrthoDB" id="2121828at2759"/>
<protein>
    <recommendedName>
        <fullName evidence="4">Plastocyanin-like domain-containing protein</fullName>
    </recommendedName>
</protein>
<evidence type="ECO:0000256" key="1">
    <source>
        <dbReference type="ARBA" id="ARBA00010609"/>
    </source>
</evidence>